<gene>
    <name evidence="2" type="ORF">EZS28_042206</name>
</gene>
<dbReference type="InterPro" id="IPR038765">
    <property type="entry name" value="Papain-like_cys_pep_sf"/>
</dbReference>
<accession>A0A5J4TVG0</accession>
<keyword evidence="1" id="KW-0472">Membrane</keyword>
<keyword evidence="1" id="KW-0812">Transmembrane</keyword>
<protein>
    <submittedName>
        <fullName evidence="2">Uncharacterized protein</fullName>
    </submittedName>
</protein>
<name>A0A5J4TVG0_9EUKA</name>
<evidence type="ECO:0000313" key="2">
    <source>
        <dbReference type="EMBL" id="KAA6362267.1"/>
    </source>
</evidence>
<dbReference type="AlphaFoldDB" id="A0A5J4TVG0"/>
<organism evidence="2 3">
    <name type="scientific">Streblomastix strix</name>
    <dbReference type="NCBI Taxonomy" id="222440"/>
    <lineage>
        <taxon>Eukaryota</taxon>
        <taxon>Metamonada</taxon>
        <taxon>Preaxostyla</taxon>
        <taxon>Oxymonadida</taxon>
        <taxon>Streblomastigidae</taxon>
        <taxon>Streblomastix</taxon>
    </lineage>
</organism>
<dbReference type="EMBL" id="SNRW01024440">
    <property type="protein sequence ID" value="KAA6362267.1"/>
    <property type="molecule type" value="Genomic_DNA"/>
</dbReference>
<proteinExistence type="predicted"/>
<comment type="caution">
    <text evidence="2">The sequence shown here is derived from an EMBL/GenBank/DDBJ whole genome shotgun (WGS) entry which is preliminary data.</text>
</comment>
<keyword evidence="1" id="KW-1133">Transmembrane helix</keyword>
<dbReference type="SUPFAM" id="SSF54001">
    <property type="entry name" value="Cysteine proteinases"/>
    <property type="match status" value="1"/>
</dbReference>
<sequence length="377" mass="41654">MVLKIESPKPVQTSDPYLWTYIAIINIIITDIRHINLIGNNKTFNKIILVLALAALSSCRLSQGHKIGAKATLSSANIYYDEEFQNKKGQVTIDMKGWNDSTYEPHFKKIDDYPVLVQGAKETDSTFLSVADTEEALYQLKTSVTLTSDELRCDVVKQAFVSGYYSLIGYSAKYQGNADIAPSITHLIKAGVSEVTVKNAPKELTDVPGFNETVTVQQTCSAGDLDLLTYSTNYNGIVDTSCIPNTVVPDDASKCQTGKMSPVLKGYKTGEVFNADLVTIKKLLQRFGAVHLNVEEEGEEQLLPITVLGWELDDGVEYWIYTQTYYDGETELVWIDSDDYDFTGLDATVFFNGASVVRAVLSAIVATVVIPALLLFW</sequence>
<feature type="transmembrane region" description="Helical" evidence="1">
    <location>
        <begin position="356"/>
        <end position="376"/>
    </location>
</feature>
<evidence type="ECO:0000256" key="1">
    <source>
        <dbReference type="SAM" id="Phobius"/>
    </source>
</evidence>
<reference evidence="2 3" key="1">
    <citation type="submission" date="2019-03" db="EMBL/GenBank/DDBJ databases">
        <title>Single cell metagenomics reveals metabolic interactions within the superorganism composed of flagellate Streblomastix strix and complex community of Bacteroidetes bacteria on its surface.</title>
        <authorList>
            <person name="Treitli S.C."/>
            <person name="Kolisko M."/>
            <person name="Husnik F."/>
            <person name="Keeling P."/>
            <person name="Hampl V."/>
        </authorList>
    </citation>
    <scope>NUCLEOTIDE SEQUENCE [LARGE SCALE GENOMIC DNA]</scope>
    <source>
        <strain evidence="2">ST1C</strain>
    </source>
</reference>
<dbReference type="Proteomes" id="UP000324800">
    <property type="component" value="Unassembled WGS sequence"/>
</dbReference>
<evidence type="ECO:0000313" key="3">
    <source>
        <dbReference type="Proteomes" id="UP000324800"/>
    </source>
</evidence>